<dbReference type="EMBL" id="CAEZTD010000007">
    <property type="protein sequence ID" value="CAB4552750.1"/>
    <property type="molecule type" value="Genomic_DNA"/>
</dbReference>
<proteinExistence type="predicted"/>
<evidence type="ECO:0000313" key="1">
    <source>
        <dbReference type="EMBL" id="CAB4552750.1"/>
    </source>
</evidence>
<reference evidence="1" key="1">
    <citation type="submission" date="2020-05" db="EMBL/GenBank/DDBJ databases">
        <authorList>
            <person name="Chiriac C."/>
            <person name="Salcher M."/>
            <person name="Ghai R."/>
            <person name="Kavagutti S V."/>
        </authorList>
    </citation>
    <scope>NUCLEOTIDE SEQUENCE</scope>
</reference>
<gene>
    <name evidence="1" type="ORF">UFOPK1591_00160</name>
</gene>
<dbReference type="AlphaFoldDB" id="A0A6J6CMH6"/>
<sequence length="59" mass="6644">MFSKMRVAHTQRHADISVGGATYCDAHRSTSIRLVESTGQRPFRQISGRAVANRRLDSR</sequence>
<name>A0A6J6CMH6_9ZZZZ</name>
<accession>A0A6J6CMH6</accession>
<protein>
    <submittedName>
        <fullName evidence="1">Unannotated protein</fullName>
    </submittedName>
</protein>
<organism evidence="1">
    <name type="scientific">freshwater metagenome</name>
    <dbReference type="NCBI Taxonomy" id="449393"/>
    <lineage>
        <taxon>unclassified sequences</taxon>
        <taxon>metagenomes</taxon>
        <taxon>ecological metagenomes</taxon>
    </lineage>
</organism>